<name>A0ABY4JDU8_9BACT</name>
<dbReference type="InterPro" id="IPR043746">
    <property type="entry name" value="DUF5691"/>
</dbReference>
<gene>
    <name evidence="1" type="ORF">MWH26_08900</name>
</gene>
<proteinExistence type="predicted"/>
<dbReference type="RefSeq" id="WP_247976922.1">
    <property type="nucleotide sequence ID" value="NZ_CP095848.1"/>
</dbReference>
<dbReference type="EMBL" id="CP095848">
    <property type="protein sequence ID" value="UPL51009.1"/>
    <property type="molecule type" value="Genomic_DNA"/>
</dbReference>
<dbReference type="Pfam" id="PF18944">
    <property type="entry name" value="DUF5691"/>
    <property type="match status" value="1"/>
</dbReference>
<sequence length="531" mass="58192">MSETPTTTPAPALQPATDWQRILRVALLGSRQAPDALPDAGLKLPESNTHPDYREKQVLLTAGTLSLIRKAGFRPAPVPAFASDVPVVAPPDTAPPLGPAGAQLLAQLLEGTHAALLRGFLEDLPRHGRRVPHQLLVSLLEYARPRPDLHAATAAVLGQRGVWLAAQNPAWQPIVAGSRAVEEAVWETGTIRERVNFLTHLRGASPAQARELLAATLPQEPAKNQTALLEALGTGLSPADEALLEQYLTSKSKEVRQAARLLLARVPGSQLVERLWQRVEPLLQLKRGLLSKKLLLELPAQAWDKTWLTDGVEQRDTRFSGDKAALLGQMVALLPPHRWSGHWNIAPTKLLDLAAGTEWAALLLSAWAEAAILHHDAGWAVALLEWFFEQPRKLATTLPAAGLVKLLSATQLTDLVLPLLNATPHLTPDVRWLPLLLLVPAPWPERLTRRVVELLRDALSRPEQLHRIHYAASQLLEHMAQVVPAAQHDLCAQPLQPLLQNVPYLHNSLARLLNALHFRQQLEAALNEPPG</sequence>
<accession>A0ABY4JDU8</accession>
<organism evidence="1 2">
    <name type="scientific">Hymenobacter sublimis</name>
    <dbReference type="NCBI Taxonomy" id="2933777"/>
    <lineage>
        <taxon>Bacteria</taxon>
        <taxon>Pseudomonadati</taxon>
        <taxon>Bacteroidota</taxon>
        <taxon>Cytophagia</taxon>
        <taxon>Cytophagales</taxon>
        <taxon>Hymenobacteraceae</taxon>
        <taxon>Hymenobacter</taxon>
    </lineage>
</organism>
<evidence type="ECO:0000313" key="2">
    <source>
        <dbReference type="Proteomes" id="UP000829647"/>
    </source>
</evidence>
<reference evidence="1 2" key="1">
    <citation type="submission" date="2022-04" db="EMBL/GenBank/DDBJ databases">
        <title>Hymenobacter sp. isolated from the air.</title>
        <authorList>
            <person name="Won M."/>
            <person name="Lee C.-M."/>
            <person name="Woen H.-Y."/>
            <person name="Kwon S.-W."/>
        </authorList>
    </citation>
    <scope>NUCLEOTIDE SEQUENCE [LARGE SCALE GENOMIC DNA]</scope>
    <source>
        <strain evidence="2">5516 S-25</strain>
    </source>
</reference>
<evidence type="ECO:0000313" key="1">
    <source>
        <dbReference type="EMBL" id="UPL51009.1"/>
    </source>
</evidence>
<protein>
    <submittedName>
        <fullName evidence="1">DUF5691 domain-containing protein</fullName>
    </submittedName>
</protein>
<keyword evidence="2" id="KW-1185">Reference proteome</keyword>
<dbReference type="Proteomes" id="UP000829647">
    <property type="component" value="Chromosome"/>
</dbReference>